<dbReference type="PANTHER" id="PTHR11506">
    <property type="entry name" value="LYSOSOME-ASSOCIATED MEMBRANE GLYCOPROTEIN"/>
    <property type="match status" value="1"/>
</dbReference>
<evidence type="ECO:0000256" key="9">
    <source>
        <dbReference type="SAM" id="SignalP"/>
    </source>
</evidence>
<feature type="domain" description="Lysosome-associated membrane glycoprotein 2-like luminal" evidence="10">
    <location>
        <begin position="53"/>
        <end position="191"/>
    </location>
</feature>
<keyword evidence="3 9" id="KW-0732">Signal</keyword>
<dbReference type="Proteomes" id="UP000276133">
    <property type="component" value="Unassembled WGS sequence"/>
</dbReference>
<reference evidence="11 12" key="1">
    <citation type="journal article" date="2018" name="Sci. Rep.">
        <title>Genomic signatures of local adaptation to the degree of environmental predictability in rotifers.</title>
        <authorList>
            <person name="Franch-Gras L."/>
            <person name="Hahn C."/>
            <person name="Garcia-Roger E.M."/>
            <person name="Carmona M.J."/>
            <person name="Serra M."/>
            <person name="Gomez A."/>
        </authorList>
    </citation>
    <scope>NUCLEOTIDE SEQUENCE [LARGE SCALE GENOMIC DNA]</scope>
    <source>
        <strain evidence="11">HYR1</strain>
    </source>
</reference>
<evidence type="ECO:0000256" key="7">
    <source>
        <dbReference type="ARBA" id="ARBA00023180"/>
    </source>
</evidence>
<dbReference type="GO" id="GO:0072594">
    <property type="term" value="P:establishment of protein localization to organelle"/>
    <property type="evidence" value="ECO:0007669"/>
    <property type="project" value="TreeGrafter"/>
</dbReference>
<evidence type="ECO:0000313" key="11">
    <source>
        <dbReference type="EMBL" id="RNA36895.1"/>
    </source>
</evidence>
<evidence type="ECO:0000256" key="6">
    <source>
        <dbReference type="ARBA" id="ARBA00023136"/>
    </source>
</evidence>
<dbReference type="GO" id="GO:0005765">
    <property type="term" value="C:lysosomal membrane"/>
    <property type="evidence" value="ECO:0007669"/>
    <property type="project" value="TreeGrafter"/>
</dbReference>
<keyword evidence="5 8" id="KW-1133">Transmembrane helix</keyword>
<keyword evidence="4" id="KW-0967">Endosome</keyword>
<sequence length="292" mass="34169">MSKKLELMDILAFIIVYLISISKNSCSPVDEYETEDLFPIFEFIIPRNDPTYACLKLQTSLFLSVAYPAKVGNEELIKKVNFSIGESDISSYTGFCQKERNQIEIIFLNEWRLEFYFYRTNETYLFDHVVLYYKLDGALFPDSIHHGAQSEVYDYTFVNSTLSHSFRCNSGILIDLGEVKIDLVNFKVEAFFDKRPNLPFDEEIVCEADKEPLSQIFQGWLYIFAALIAFLVVISTLYLFMIHRSHAKKIKREQRSDPFEIADNQENLDESNYNETIERTHSKEKKRLVVRV</sequence>
<feature type="signal peptide" evidence="9">
    <location>
        <begin position="1"/>
        <end position="26"/>
    </location>
</feature>
<feature type="transmembrane region" description="Helical" evidence="8">
    <location>
        <begin position="220"/>
        <end position="242"/>
    </location>
</feature>
<proteinExistence type="predicted"/>
<keyword evidence="12" id="KW-1185">Reference proteome</keyword>
<keyword evidence="7" id="KW-0325">Glycoprotein</keyword>
<comment type="subcellular location">
    <subcellularLocation>
        <location evidence="1">Endosome membrane</location>
        <topology evidence="1">Single-pass type I membrane protein</topology>
    </subcellularLocation>
</comment>
<evidence type="ECO:0000256" key="8">
    <source>
        <dbReference type="SAM" id="Phobius"/>
    </source>
</evidence>
<dbReference type="Pfam" id="PF01299">
    <property type="entry name" value="Lamp2-like_luminal"/>
    <property type="match status" value="1"/>
</dbReference>
<gene>
    <name evidence="11" type="ORF">BpHYR1_051427</name>
</gene>
<organism evidence="11 12">
    <name type="scientific">Brachionus plicatilis</name>
    <name type="common">Marine rotifer</name>
    <name type="synonym">Brachionus muelleri</name>
    <dbReference type="NCBI Taxonomy" id="10195"/>
    <lineage>
        <taxon>Eukaryota</taxon>
        <taxon>Metazoa</taxon>
        <taxon>Spiralia</taxon>
        <taxon>Gnathifera</taxon>
        <taxon>Rotifera</taxon>
        <taxon>Eurotatoria</taxon>
        <taxon>Monogononta</taxon>
        <taxon>Pseudotrocha</taxon>
        <taxon>Ploima</taxon>
        <taxon>Brachionidae</taxon>
        <taxon>Brachionus</taxon>
    </lineage>
</organism>
<dbReference type="InterPro" id="IPR002000">
    <property type="entry name" value="Lysosome-assoc_membr_glycop"/>
</dbReference>
<keyword evidence="6 8" id="KW-0472">Membrane</keyword>
<evidence type="ECO:0000313" key="12">
    <source>
        <dbReference type="Proteomes" id="UP000276133"/>
    </source>
</evidence>
<feature type="chain" id="PRO_5018190974" evidence="9">
    <location>
        <begin position="27"/>
        <end position="292"/>
    </location>
</feature>
<dbReference type="Gene3D" id="2.40.160.110">
    <property type="match status" value="1"/>
</dbReference>
<accession>A0A3M7SMJ2</accession>
<dbReference type="GO" id="GO:0005886">
    <property type="term" value="C:plasma membrane"/>
    <property type="evidence" value="ECO:0007669"/>
    <property type="project" value="TreeGrafter"/>
</dbReference>
<evidence type="ECO:0000256" key="4">
    <source>
        <dbReference type="ARBA" id="ARBA00022753"/>
    </source>
</evidence>
<evidence type="ECO:0000256" key="5">
    <source>
        <dbReference type="ARBA" id="ARBA00022989"/>
    </source>
</evidence>
<dbReference type="EMBL" id="REGN01001114">
    <property type="protein sequence ID" value="RNA36895.1"/>
    <property type="molecule type" value="Genomic_DNA"/>
</dbReference>
<dbReference type="OrthoDB" id="6232933at2759"/>
<name>A0A3M7SMJ2_BRAPC</name>
<dbReference type="AlphaFoldDB" id="A0A3M7SMJ2"/>
<comment type="caution">
    <text evidence="11">The sequence shown here is derived from an EMBL/GenBank/DDBJ whole genome shotgun (WGS) entry which is preliminary data.</text>
</comment>
<dbReference type="GO" id="GO:0031902">
    <property type="term" value="C:late endosome membrane"/>
    <property type="evidence" value="ECO:0007669"/>
    <property type="project" value="TreeGrafter"/>
</dbReference>
<evidence type="ECO:0000256" key="3">
    <source>
        <dbReference type="ARBA" id="ARBA00022729"/>
    </source>
</evidence>
<dbReference type="PANTHER" id="PTHR11506:SF2">
    <property type="entry name" value="MACROSIALIN"/>
    <property type="match status" value="1"/>
</dbReference>
<evidence type="ECO:0000259" key="10">
    <source>
        <dbReference type="Pfam" id="PF01299"/>
    </source>
</evidence>
<evidence type="ECO:0000256" key="2">
    <source>
        <dbReference type="ARBA" id="ARBA00022692"/>
    </source>
</evidence>
<keyword evidence="2 8" id="KW-0812">Transmembrane</keyword>
<evidence type="ECO:0000256" key="1">
    <source>
        <dbReference type="ARBA" id="ARBA00004530"/>
    </source>
</evidence>
<protein>
    <submittedName>
        <fullName evidence="11">Lysosome-associated membrane glyco 2-like isoform X2</fullName>
    </submittedName>
</protein>
<dbReference type="InterPro" id="IPR048528">
    <property type="entry name" value="Lamp2-like_luminal"/>
</dbReference>